<sequence length="151" mass="17147">MSDPTIRPVRPDEREAWEGLWSGYLDFYRAAIGPEMRDLTWSRLHDPLVPLHALVAEADGETVGLVHYLFHASAWTRGPYCYLQDLFTAPSSRGRGIARALIEAVTTQAHHAGADRVHWLTMEDNAPARVLYDKLAARSGFIQYRRILTPY</sequence>
<feature type="domain" description="N-acetyltransferase" evidence="3">
    <location>
        <begin position="4"/>
        <end position="151"/>
    </location>
</feature>
<protein>
    <submittedName>
        <fullName evidence="4">Acetyltransferase YpeA</fullName>
        <ecNumber evidence="4">2.3.1.-</ecNumber>
    </submittedName>
</protein>
<keyword evidence="2 4" id="KW-0012">Acyltransferase</keyword>
<dbReference type="PANTHER" id="PTHR10545">
    <property type="entry name" value="DIAMINE N-ACETYLTRANSFERASE"/>
    <property type="match status" value="1"/>
</dbReference>
<evidence type="ECO:0000259" key="3">
    <source>
        <dbReference type="PROSITE" id="PS51186"/>
    </source>
</evidence>
<dbReference type="Gene3D" id="3.40.630.30">
    <property type="match status" value="1"/>
</dbReference>
<evidence type="ECO:0000256" key="2">
    <source>
        <dbReference type="ARBA" id="ARBA00023315"/>
    </source>
</evidence>
<dbReference type="EC" id="2.3.1.-" evidence="4"/>
<dbReference type="InterPro" id="IPR000182">
    <property type="entry name" value="GNAT_dom"/>
</dbReference>
<dbReference type="PANTHER" id="PTHR10545:SF42">
    <property type="entry name" value="ACETYLTRANSFERASE"/>
    <property type="match status" value="1"/>
</dbReference>
<accession>A0A679K9D7</accession>
<name>A0A679K9D7_9HYPH</name>
<dbReference type="InterPro" id="IPR016181">
    <property type="entry name" value="Acyl_CoA_acyltransferase"/>
</dbReference>
<dbReference type="AlphaFoldDB" id="A0A679K9D7"/>
<dbReference type="Pfam" id="PF00583">
    <property type="entry name" value="Acetyltransf_1"/>
    <property type="match status" value="1"/>
</dbReference>
<dbReference type="CDD" id="cd04301">
    <property type="entry name" value="NAT_SF"/>
    <property type="match status" value="1"/>
</dbReference>
<evidence type="ECO:0000256" key="1">
    <source>
        <dbReference type="ARBA" id="ARBA00022679"/>
    </source>
</evidence>
<dbReference type="InterPro" id="IPR051016">
    <property type="entry name" value="Diverse_Substrate_AcTransf"/>
</dbReference>
<dbReference type="GO" id="GO:0008080">
    <property type="term" value="F:N-acetyltransferase activity"/>
    <property type="evidence" value="ECO:0007669"/>
    <property type="project" value="TreeGrafter"/>
</dbReference>
<evidence type="ECO:0000313" key="4">
    <source>
        <dbReference type="EMBL" id="CAA2145330.1"/>
    </source>
</evidence>
<keyword evidence="1 4" id="KW-0808">Transferase</keyword>
<dbReference type="SUPFAM" id="SSF55729">
    <property type="entry name" value="Acyl-CoA N-acyltransferases (Nat)"/>
    <property type="match status" value="1"/>
</dbReference>
<proteinExistence type="predicted"/>
<dbReference type="EMBL" id="LR743511">
    <property type="protein sequence ID" value="CAA2145330.1"/>
    <property type="molecule type" value="Genomic_DNA"/>
</dbReference>
<gene>
    <name evidence="4" type="primary">ypeA_2</name>
    <name evidence="4" type="ORF">MBLL_04449</name>
</gene>
<dbReference type="PROSITE" id="PS51186">
    <property type="entry name" value="GNAT"/>
    <property type="match status" value="1"/>
</dbReference>
<organism evidence="4">
    <name type="scientific">Methylobacterium bullatum</name>
    <dbReference type="NCBI Taxonomy" id="570505"/>
    <lineage>
        <taxon>Bacteria</taxon>
        <taxon>Pseudomonadati</taxon>
        <taxon>Pseudomonadota</taxon>
        <taxon>Alphaproteobacteria</taxon>
        <taxon>Hyphomicrobiales</taxon>
        <taxon>Methylobacteriaceae</taxon>
        <taxon>Methylobacterium</taxon>
    </lineage>
</organism>
<reference evidence="4" key="1">
    <citation type="submission" date="2019-12" db="EMBL/GenBank/DDBJ databases">
        <authorList>
            <person name="Cremers G."/>
        </authorList>
    </citation>
    <scope>NUCLEOTIDE SEQUENCE</scope>
    <source>
        <strain evidence="4">Mbul2</strain>
    </source>
</reference>
<dbReference type="RefSeq" id="WP_339163797.1">
    <property type="nucleotide sequence ID" value="NZ_LR743511.1"/>
</dbReference>